<sequence length="514" mass="54859">MTKTKVTGGGADSALATNLENGAAANDQDPPEVREAKKRGVFRRERDLMGEADMPADAYWGVHSLRALENFPISGVKVGDFPELVRALALVKQAAARANCTLGDLEADKAGAIERACERVIADAGFADQFAVDMIQGGAGTSTNMMANEIITNIALEAGGHAKGSYHLLHPNDDVNMAQSTNDVYPTALRLSLIFATEPLLAALEELGDAFARKSAEFADVLKVGRTQLQDAVPMTVGQEFNAYCTAIRDDVIRLREAAALFCQINLGATAIGTGITTDARYAPLVTEELSRVSGLRLALAPDLIAATSDMGDFVQFSGVLKRVAVKLSKLSNDLRLLSSGPRAGLGEIRLPVMQAGSSIMPGKVNPVIPEVVNQVAFMVMGHDLTVTLCAEGGQLQLNAFEPTIGYCLLTSLRQLTAAVTVLRTRCVEGIEVDRERCLALVEDSISLVTALAPVLGYETSSRVAKRALSEQRRVSEIILEEKLLAPDALAELFRIENMTAPSQAPLRAGRARS</sequence>
<keyword evidence="6" id="KW-1185">Reference proteome</keyword>
<feature type="domain" description="Fumarase C C-terminal" evidence="4">
    <location>
        <begin position="448"/>
        <end position="500"/>
    </location>
</feature>
<dbReference type="Proteomes" id="UP000253759">
    <property type="component" value="Unassembled WGS sequence"/>
</dbReference>
<dbReference type="InterPro" id="IPR022761">
    <property type="entry name" value="Fumarate_lyase_N"/>
</dbReference>
<evidence type="ECO:0000313" key="6">
    <source>
        <dbReference type="Proteomes" id="UP000253759"/>
    </source>
</evidence>
<dbReference type="Gene3D" id="1.20.200.10">
    <property type="entry name" value="Fumarase/aspartase (Central domain)"/>
    <property type="match status" value="1"/>
</dbReference>
<dbReference type="GO" id="GO:0006531">
    <property type="term" value="P:aspartate metabolic process"/>
    <property type="evidence" value="ECO:0007669"/>
    <property type="project" value="TreeGrafter"/>
</dbReference>
<dbReference type="RefSeq" id="WP_114644852.1">
    <property type="nucleotide sequence ID" value="NZ_QQNH01000003.1"/>
</dbReference>
<dbReference type="InterPro" id="IPR051546">
    <property type="entry name" value="Aspartate_Ammonia-Lyase"/>
</dbReference>
<dbReference type="InterPro" id="IPR000362">
    <property type="entry name" value="Fumarate_lyase_fam"/>
</dbReference>
<dbReference type="InterPro" id="IPR008948">
    <property type="entry name" value="L-Aspartase-like"/>
</dbReference>
<dbReference type="PRINTS" id="PR00149">
    <property type="entry name" value="FUMRATELYASE"/>
</dbReference>
<dbReference type="Pfam" id="PF10415">
    <property type="entry name" value="FumaraseC_C"/>
    <property type="match status" value="1"/>
</dbReference>
<dbReference type="GO" id="GO:0005829">
    <property type="term" value="C:cytosol"/>
    <property type="evidence" value="ECO:0007669"/>
    <property type="project" value="TreeGrafter"/>
</dbReference>
<dbReference type="GO" id="GO:0006099">
    <property type="term" value="P:tricarboxylic acid cycle"/>
    <property type="evidence" value="ECO:0007669"/>
    <property type="project" value="InterPro"/>
</dbReference>
<dbReference type="Gene3D" id="1.10.275.10">
    <property type="entry name" value="Fumarase/aspartase (N-terminal domain)"/>
    <property type="match status" value="1"/>
</dbReference>
<accession>A0A369W7T8</accession>
<dbReference type="PANTHER" id="PTHR42696:SF2">
    <property type="entry name" value="ASPARTATE AMMONIA-LYASE"/>
    <property type="match status" value="1"/>
</dbReference>
<dbReference type="EMBL" id="QQNH01000003">
    <property type="protein sequence ID" value="RDE10087.1"/>
    <property type="molecule type" value="Genomic_DNA"/>
</dbReference>
<dbReference type="FunFam" id="1.20.200.10:FF:000001">
    <property type="entry name" value="Fumarate hydratase, mitochondrial"/>
    <property type="match status" value="1"/>
</dbReference>
<dbReference type="GO" id="GO:0008797">
    <property type="term" value="F:aspartate ammonia-lyase activity"/>
    <property type="evidence" value="ECO:0007669"/>
    <property type="project" value="TreeGrafter"/>
</dbReference>
<gene>
    <name evidence="5" type="ORF">DVH29_03935</name>
</gene>
<dbReference type="PROSITE" id="PS00163">
    <property type="entry name" value="FUMARATE_LYASES"/>
    <property type="match status" value="1"/>
</dbReference>
<dbReference type="CDD" id="cd01357">
    <property type="entry name" value="Aspartase"/>
    <property type="match status" value="1"/>
</dbReference>
<feature type="domain" description="Fumarate lyase N-terminal" evidence="3">
    <location>
        <begin position="50"/>
        <end position="382"/>
    </location>
</feature>
<reference evidence="6" key="1">
    <citation type="submission" date="2018-07" db="EMBL/GenBank/DDBJ databases">
        <authorList>
            <person name="Liu B.-T."/>
            <person name="Du Z."/>
        </authorList>
    </citation>
    <scope>NUCLEOTIDE SEQUENCE [LARGE SCALE GENOMIC DNA]</scope>
    <source>
        <strain evidence="6">XYN52</strain>
    </source>
</reference>
<keyword evidence="1 5" id="KW-0456">Lyase</keyword>
<dbReference type="AlphaFoldDB" id="A0A369W7T8"/>
<evidence type="ECO:0000259" key="3">
    <source>
        <dbReference type="Pfam" id="PF00206"/>
    </source>
</evidence>
<dbReference type="SUPFAM" id="SSF48557">
    <property type="entry name" value="L-aspartase-like"/>
    <property type="match status" value="1"/>
</dbReference>
<protein>
    <submittedName>
        <fullName evidence="5">Aspartate ammonia-lyase</fullName>
    </submittedName>
</protein>
<dbReference type="NCBIfam" id="NF008909">
    <property type="entry name" value="PRK12273.1"/>
    <property type="match status" value="1"/>
</dbReference>
<evidence type="ECO:0000313" key="5">
    <source>
        <dbReference type="EMBL" id="RDE10087.1"/>
    </source>
</evidence>
<feature type="region of interest" description="Disordered" evidence="2">
    <location>
        <begin position="1"/>
        <end position="39"/>
    </location>
</feature>
<proteinExistence type="predicted"/>
<dbReference type="PRINTS" id="PR00145">
    <property type="entry name" value="ARGSUCLYASE"/>
</dbReference>
<dbReference type="Gene3D" id="1.10.40.30">
    <property type="entry name" value="Fumarase/aspartase (C-terminal domain)"/>
    <property type="match status" value="1"/>
</dbReference>
<dbReference type="InterPro" id="IPR024083">
    <property type="entry name" value="Fumarase/histidase_N"/>
</dbReference>
<dbReference type="FunFam" id="1.10.275.10:FF:000001">
    <property type="entry name" value="Fumarate hydratase, mitochondrial"/>
    <property type="match status" value="1"/>
</dbReference>
<evidence type="ECO:0000256" key="2">
    <source>
        <dbReference type="SAM" id="MobiDB-lite"/>
    </source>
</evidence>
<comment type="caution">
    <text evidence="5">The sequence shown here is derived from an EMBL/GenBank/DDBJ whole genome shotgun (WGS) entry which is preliminary data.</text>
</comment>
<evidence type="ECO:0000259" key="4">
    <source>
        <dbReference type="Pfam" id="PF10415"/>
    </source>
</evidence>
<name>A0A369W7T8_9HYPH</name>
<dbReference type="PANTHER" id="PTHR42696">
    <property type="entry name" value="ASPARTATE AMMONIA-LYASE"/>
    <property type="match status" value="1"/>
</dbReference>
<dbReference type="InterPro" id="IPR018951">
    <property type="entry name" value="Fumarase_C_C"/>
</dbReference>
<evidence type="ECO:0000256" key="1">
    <source>
        <dbReference type="ARBA" id="ARBA00023239"/>
    </source>
</evidence>
<dbReference type="InterPro" id="IPR020557">
    <property type="entry name" value="Fumarate_lyase_CS"/>
</dbReference>
<dbReference type="OrthoDB" id="9802809at2"/>
<organism evidence="5 6">
    <name type="scientific">Pelagibacterium lacus</name>
    <dbReference type="NCBI Taxonomy" id="2282655"/>
    <lineage>
        <taxon>Bacteria</taxon>
        <taxon>Pseudomonadati</taxon>
        <taxon>Pseudomonadota</taxon>
        <taxon>Alphaproteobacteria</taxon>
        <taxon>Hyphomicrobiales</taxon>
        <taxon>Devosiaceae</taxon>
        <taxon>Pelagibacterium</taxon>
    </lineage>
</organism>
<dbReference type="Pfam" id="PF00206">
    <property type="entry name" value="Lyase_1"/>
    <property type="match status" value="1"/>
</dbReference>